<reference evidence="2 3" key="1">
    <citation type="submission" date="2020-02" db="EMBL/GenBank/DDBJ databases">
        <title>complete genome sequence of Rhodobacteraceae bacterium.</title>
        <authorList>
            <person name="Park J."/>
            <person name="Kim Y.-S."/>
            <person name="Kim K.-H."/>
        </authorList>
    </citation>
    <scope>NUCLEOTIDE SEQUENCE [LARGE SCALE GENOMIC DNA]</scope>
    <source>
        <strain evidence="2 3">RR4-56</strain>
    </source>
</reference>
<sequence length="152" mass="16353">MKLLGEGFRWTELAVGDRFKTFGRTITETDIVNFVTLAGMLESLFMDSEYRKAHSAIPGRPAPGALVYAIAEGLSLNATAQGTGLAFLNMELNVNGPVLEGDTIHVEIEVTEIRPASKGGRGLVRTCNEVVNQRGEVVMTYTPLRLMAGPGA</sequence>
<dbReference type="PANTHER" id="PTHR43664:SF1">
    <property type="entry name" value="BETA-METHYLMALYL-COA DEHYDRATASE"/>
    <property type="match status" value="1"/>
</dbReference>
<dbReference type="Gene3D" id="3.10.129.10">
    <property type="entry name" value="Hotdog Thioesterase"/>
    <property type="match status" value="1"/>
</dbReference>
<evidence type="ECO:0000259" key="1">
    <source>
        <dbReference type="Pfam" id="PF13452"/>
    </source>
</evidence>
<gene>
    <name evidence="2" type="ORF">G5B40_05965</name>
</gene>
<dbReference type="RefSeq" id="WP_165096268.1">
    <property type="nucleotide sequence ID" value="NZ_CP049056.1"/>
</dbReference>
<evidence type="ECO:0000313" key="2">
    <source>
        <dbReference type="EMBL" id="QIE55039.1"/>
    </source>
</evidence>
<evidence type="ECO:0000313" key="3">
    <source>
        <dbReference type="Proteomes" id="UP000503336"/>
    </source>
</evidence>
<name>A0A7L5BZL0_9RHOB</name>
<dbReference type="EMBL" id="CP049056">
    <property type="protein sequence ID" value="QIE55039.1"/>
    <property type="molecule type" value="Genomic_DNA"/>
</dbReference>
<proteinExistence type="predicted"/>
<dbReference type="Proteomes" id="UP000503336">
    <property type="component" value="Chromosome"/>
</dbReference>
<keyword evidence="3" id="KW-1185">Reference proteome</keyword>
<dbReference type="AlphaFoldDB" id="A0A7L5BZL0"/>
<protein>
    <submittedName>
        <fullName evidence="2">Acyl dehydratase</fullName>
    </submittedName>
</protein>
<organism evidence="2 3">
    <name type="scientific">Pikeienuella piscinae</name>
    <dbReference type="NCBI Taxonomy" id="2748098"/>
    <lineage>
        <taxon>Bacteria</taxon>
        <taxon>Pseudomonadati</taxon>
        <taxon>Pseudomonadota</taxon>
        <taxon>Alphaproteobacteria</taxon>
        <taxon>Rhodobacterales</taxon>
        <taxon>Paracoccaceae</taxon>
        <taxon>Pikeienuella</taxon>
    </lineage>
</organism>
<dbReference type="InterPro" id="IPR052342">
    <property type="entry name" value="MCH/BMMD"/>
</dbReference>
<dbReference type="InterPro" id="IPR039569">
    <property type="entry name" value="FAS1-like_DH_region"/>
</dbReference>
<dbReference type="KEGG" id="hdh:G5B40_05965"/>
<dbReference type="PANTHER" id="PTHR43664">
    <property type="entry name" value="MONOAMINE OXIDASE-RELATED"/>
    <property type="match status" value="1"/>
</dbReference>
<accession>A0A7L5BZL0</accession>
<feature type="domain" description="FAS1-like dehydratase" evidence="1">
    <location>
        <begin position="14"/>
        <end position="140"/>
    </location>
</feature>
<dbReference type="Pfam" id="PF13452">
    <property type="entry name" value="FAS1_DH_region"/>
    <property type="match status" value="1"/>
</dbReference>
<dbReference type="InterPro" id="IPR029069">
    <property type="entry name" value="HotDog_dom_sf"/>
</dbReference>
<dbReference type="SUPFAM" id="SSF54637">
    <property type="entry name" value="Thioesterase/thiol ester dehydrase-isomerase"/>
    <property type="match status" value="1"/>
</dbReference>